<accession>A0A0G4I4P1</accession>
<organism evidence="2">
    <name type="scientific">Chromera velia CCMP2878</name>
    <dbReference type="NCBI Taxonomy" id="1169474"/>
    <lineage>
        <taxon>Eukaryota</taxon>
        <taxon>Sar</taxon>
        <taxon>Alveolata</taxon>
        <taxon>Colpodellida</taxon>
        <taxon>Chromeraceae</taxon>
        <taxon>Chromera</taxon>
    </lineage>
</organism>
<feature type="compositionally biased region" description="Basic and acidic residues" evidence="1">
    <location>
        <begin position="108"/>
        <end position="121"/>
    </location>
</feature>
<proteinExistence type="predicted"/>
<reference evidence="2" key="1">
    <citation type="submission" date="2014-11" db="EMBL/GenBank/DDBJ databases">
        <authorList>
            <person name="Otto D Thomas"/>
            <person name="Naeem Raeece"/>
        </authorList>
    </citation>
    <scope>NUCLEOTIDE SEQUENCE</scope>
</reference>
<evidence type="ECO:0000313" key="2">
    <source>
        <dbReference type="EMBL" id="CEM51933.1"/>
    </source>
</evidence>
<dbReference type="SUPFAM" id="SSF48452">
    <property type="entry name" value="TPR-like"/>
    <property type="match status" value="1"/>
</dbReference>
<gene>
    <name evidence="2" type="ORF">Cvel_10958</name>
</gene>
<dbReference type="SMART" id="SM00028">
    <property type="entry name" value="TPR"/>
    <property type="match status" value="3"/>
</dbReference>
<evidence type="ECO:0008006" key="3">
    <source>
        <dbReference type="Google" id="ProtNLM"/>
    </source>
</evidence>
<feature type="region of interest" description="Disordered" evidence="1">
    <location>
        <begin position="90"/>
        <end position="138"/>
    </location>
</feature>
<evidence type="ECO:0000256" key="1">
    <source>
        <dbReference type="SAM" id="MobiDB-lite"/>
    </source>
</evidence>
<dbReference type="AlphaFoldDB" id="A0A0G4I4P1"/>
<dbReference type="VEuPathDB" id="CryptoDB:Cvel_10958"/>
<dbReference type="Pfam" id="PF13424">
    <property type="entry name" value="TPR_12"/>
    <property type="match status" value="1"/>
</dbReference>
<sequence>MCLSMQDQNSAAKALQENQERFDWLLSLDSPELNVYTASESDSKCVATLDQLADLVSMWDVLMFREKPQQLLNVYASIVKLVPSVQEARETAQSAELPRNPRPSGEGKQTKKGDKEEKDQEKEEEEDPDRKTREERKMVERVQIGARLAAGSVLAAQQRYQEALTEMLQGVGELEEIGETAGGLLVEGYGNVASLYAATEQWPTAIEWYRKVLSHVSRTQPDPQAVSMVYLNLAQIYQHCHEWGEAEKFAQEAVPLLVELYGAASEPVYRCLRTTVQSRYAQQKLEGALVPMQDMVNILNNLEGQDGQAMELVKLYGQMGNCYENLGNAGSAYRHYLLATEQASKAADRPSACYFCDRILMLREAMEKRDRLRELRDVIPDDEVDFDLLRSLAEEGRQRGHKWEQHPISPAIFGEEANIKDFAQAQKARERDQEPPAGSTI</sequence>
<dbReference type="InterPro" id="IPR019734">
    <property type="entry name" value="TPR_rpt"/>
</dbReference>
<feature type="compositionally biased region" description="Basic and acidic residues" evidence="1">
    <location>
        <begin position="128"/>
        <end position="138"/>
    </location>
</feature>
<dbReference type="Gene3D" id="1.25.40.10">
    <property type="entry name" value="Tetratricopeptide repeat domain"/>
    <property type="match status" value="1"/>
</dbReference>
<name>A0A0G4I4P1_9ALVE</name>
<protein>
    <recommendedName>
        <fullName evidence="3">MalT-like TPR region domain-containing protein</fullName>
    </recommendedName>
</protein>
<dbReference type="EMBL" id="CDMZ01005096">
    <property type="protein sequence ID" value="CEM51933.1"/>
    <property type="molecule type" value="Genomic_DNA"/>
</dbReference>
<dbReference type="InterPro" id="IPR011990">
    <property type="entry name" value="TPR-like_helical_dom_sf"/>
</dbReference>